<evidence type="ECO:0000313" key="9">
    <source>
        <dbReference type="EMBL" id="NGO79977.1"/>
    </source>
</evidence>
<reference evidence="9 10" key="1">
    <citation type="submission" date="2020-02" db="EMBL/GenBank/DDBJ databases">
        <title>Whole-genome analyses of novel actinobacteria.</title>
        <authorList>
            <person name="Sahin N."/>
            <person name="Tokatli A."/>
        </authorList>
    </citation>
    <scope>NUCLEOTIDE SEQUENCE [LARGE SCALE GENOMIC DNA]</scope>
    <source>
        <strain evidence="9 10">YC504</strain>
    </source>
</reference>
<dbReference type="PANTHER" id="PTHR30081">
    <property type="entry name" value="PROTEIN-EXPORT MEMBRANE PROTEIN SEC"/>
    <property type="match status" value="1"/>
</dbReference>
<name>A0A6G4XT43_9ACTN</name>
<dbReference type="GO" id="GO:0005886">
    <property type="term" value="C:plasma membrane"/>
    <property type="evidence" value="ECO:0007669"/>
    <property type="project" value="TreeGrafter"/>
</dbReference>
<accession>A0A6G4XT43</accession>
<dbReference type="Proteomes" id="UP000481109">
    <property type="component" value="Unassembled WGS sequence"/>
</dbReference>
<gene>
    <name evidence="9" type="ORF">G6045_30605</name>
</gene>
<evidence type="ECO:0000256" key="5">
    <source>
        <dbReference type="ARBA" id="ARBA00022989"/>
    </source>
</evidence>
<comment type="caution">
    <text evidence="9">The sequence shown here is derived from an EMBL/GenBank/DDBJ whole genome shotgun (WGS) entry which is preliminary data.</text>
</comment>
<dbReference type="GO" id="GO:0015031">
    <property type="term" value="P:protein transport"/>
    <property type="evidence" value="ECO:0007669"/>
    <property type="project" value="UniProtKB-KW"/>
</dbReference>
<dbReference type="Gene3D" id="3.30.70.3400">
    <property type="match status" value="1"/>
</dbReference>
<evidence type="ECO:0000256" key="6">
    <source>
        <dbReference type="ARBA" id="ARBA00023010"/>
    </source>
</evidence>
<evidence type="ECO:0000256" key="2">
    <source>
        <dbReference type="ARBA" id="ARBA00022475"/>
    </source>
</evidence>
<dbReference type="Gene3D" id="3.30.1360.200">
    <property type="match status" value="1"/>
</dbReference>
<evidence type="ECO:0000256" key="7">
    <source>
        <dbReference type="ARBA" id="ARBA00023136"/>
    </source>
</evidence>
<keyword evidence="6" id="KW-0811">Translocation</keyword>
<keyword evidence="2" id="KW-1003">Cell membrane</keyword>
<dbReference type="PANTHER" id="PTHR30081:SF1">
    <property type="entry name" value="PROTEIN TRANSLOCASE SUBUNIT SECD"/>
    <property type="match status" value="1"/>
</dbReference>
<evidence type="ECO:0000256" key="3">
    <source>
        <dbReference type="ARBA" id="ARBA00022692"/>
    </source>
</evidence>
<dbReference type="AlphaFoldDB" id="A0A6G4XT43"/>
<keyword evidence="10" id="KW-1185">Reference proteome</keyword>
<dbReference type="Pfam" id="PF22599">
    <property type="entry name" value="SecDF_P1_head"/>
    <property type="match status" value="1"/>
</dbReference>
<dbReference type="EMBL" id="JAAKZW010000184">
    <property type="protein sequence ID" value="NGO79977.1"/>
    <property type="molecule type" value="Genomic_DNA"/>
</dbReference>
<feature type="domain" description="SecDF P1 head subdomain" evidence="8">
    <location>
        <begin position="79"/>
        <end position="189"/>
    </location>
</feature>
<dbReference type="InterPro" id="IPR054384">
    <property type="entry name" value="SecDF_P1_head"/>
</dbReference>
<keyword evidence="4" id="KW-0653">Protein transport</keyword>
<keyword evidence="7" id="KW-0472">Membrane</keyword>
<evidence type="ECO:0000313" key="10">
    <source>
        <dbReference type="Proteomes" id="UP000481109"/>
    </source>
</evidence>
<keyword evidence="3" id="KW-0812">Transmembrane</keyword>
<protein>
    <recommendedName>
        <fullName evidence="8">SecDF P1 head subdomain domain-containing protein</fullName>
    </recommendedName>
</protein>
<evidence type="ECO:0000256" key="1">
    <source>
        <dbReference type="ARBA" id="ARBA00022448"/>
    </source>
</evidence>
<keyword evidence="1" id="KW-0813">Transport</keyword>
<keyword evidence="5" id="KW-1133">Transmembrane helix</keyword>
<evidence type="ECO:0000256" key="4">
    <source>
        <dbReference type="ARBA" id="ARBA00022927"/>
    </source>
</evidence>
<evidence type="ECO:0000259" key="8">
    <source>
        <dbReference type="Pfam" id="PF22599"/>
    </source>
</evidence>
<proteinExistence type="predicted"/>
<dbReference type="InterPro" id="IPR022813">
    <property type="entry name" value="SecD/SecF_arch_bac"/>
</dbReference>
<organism evidence="9 10">
    <name type="scientific">Streptomyces mesophilus</name>
    <dbReference type="NCBI Taxonomy" id="1775132"/>
    <lineage>
        <taxon>Bacteria</taxon>
        <taxon>Bacillati</taxon>
        <taxon>Actinomycetota</taxon>
        <taxon>Actinomycetes</taxon>
        <taxon>Kitasatosporales</taxon>
        <taxon>Streptomycetaceae</taxon>
        <taxon>Streptomyces</taxon>
    </lineage>
</organism>
<sequence length="202" mass="20762">MRERAGAAGLEGVEIEVRDGAITASGSAADEKALKSLGRTAELGFRPVTGAQVVDKSACRVQNAAASEPLTTCGTGPDDATTQYVLERVALPGSEIARAEAALDENVGSWTVNLEFTAKGAQQFTDVTGRLATQTTPANQFAIVLDGEVLSAPMVTQAITGGQAQISGTFTERTARELAAQLSTGALPVRLTESSVTRVPGG</sequence>